<evidence type="ECO:0000313" key="3">
    <source>
        <dbReference type="Proteomes" id="UP001562159"/>
    </source>
</evidence>
<evidence type="ECO:0000313" key="2">
    <source>
        <dbReference type="EMBL" id="MEY2182149.1"/>
    </source>
</evidence>
<keyword evidence="1" id="KW-0812">Transmembrane</keyword>
<keyword evidence="3" id="KW-1185">Reference proteome</keyword>
<dbReference type="EMBL" id="JBGBPY010000001">
    <property type="protein sequence ID" value="MEY2182149.1"/>
    <property type="molecule type" value="Genomic_DNA"/>
</dbReference>
<feature type="transmembrane region" description="Helical" evidence="1">
    <location>
        <begin position="6"/>
        <end position="29"/>
    </location>
</feature>
<comment type="caution">
    <text evidence="2">The sequence shown here is derived from an EMBL/GenBank/DDBJ whole genome shotgun (WGS) entry which is preliminary data.</text>
</comment>
<name>A0ABV4ARH1_9GAMM</name>
<keyword evidence="1" id="KW-0472">Membrane</keyword>
<accession>A0ABV4ARH1</accession>
<proteinExistence type="predicted"/>
<feature type="transmembrane region" description="Helical" evidence="1">
    <location>
        <begin position="83"/>
        <end position="102"/>
    </location>
</feature>
<keyword evidence="1" id="KW-1133">Transmembrane helix</keyword>
<gene>
    <name evidence="2" type="ORF">AB7878_06935</name>
</gene>
<evidence type="ECO:0000256" key="1">
    <source>
        <dbReference type="SAM" id="Phobius"/>
    </source>
</evidence>
<dbReference type="Proteomes" id="UP001562159">
    <property type="component" value="Unassembled WGS sequence"/>
</dbReference>
<sequence>MNPQAPFNVLFAVLFGMVVVWFVLIKLLCIRLETAHPQKYEAMGRPSPFLRNNIATGWATMKFLFTREHRTLNDPYLSKLSDAMLVFFAIYLVLFLWLSFFISGSPAA</sequence>
<organism evidence="2 3">
    <name type="scientific">Rhodanobacter humi</name>
    <dbReference type="NCBI Taxonomy" id="1888173"/>
    <lineage>
        <taxon>Bacteria</taxon>
        <taxon>Pseudomonadati</taxon>
        <taxon>Pseudomonadota</taxon>
        <taxon>Gammaproteobacteria</taxon>
        <taxon>Lysobacterales</taxon>
        <taxon>Rhodanobacteraceae</taxon>
        <taxon>Rhodanobacter</taxon>
    </lineage>
</organism>
<reference evidence="2 3" key="1">
    <citation type="submission" date="2024-07" db="EMBL/GenBank/DDBJ databases">
        <title>Molecular mechanisms and environmental adaptations of flagellar loss and biofilm growth of Rhodanobacter under environmental stress.</title>
        <authorList>
            <person name="Chen M."/>
        </authorList>
    </citation>
    <scope>NUCLEOTIDE SEQUENCE [LARGE SCALE GENOMIC DNA]</scope>
    <source>
        <strain evidence="2 3">RS22</strain>
    </source>
</reference>
<protein>
    <submittedName>
        <fullName evidence="2">Uncharacterized protein</fullName>
    </submittedName>
</protein>